<organism evidence="3 4">
    <name type="scientific">Actinocorallia herbida</name>
    <dbReference type="NCBI Taxonomy" id="58109"/>
    <lineage>
        <taxon>Bacteria</taxon>
        <taxon>Bacillati</taxon>
        <taxon>Actinomycetota</taxon>
        <taxon>Actinomycetes</taxon>
        <taxon>Streptosporangiales</taxon>
        <taxon>Thermomonosporaceae</taxon>
        <taxon>Actinocorallia</taxon>
    </lineage>
</organism>
<dbReference type="EMBL" id="RJKE01000001">
    <property type="protein sequence ID" value="ROO88703.1"/>
    <property type="molecule type" value="Genomic_DNA"/>
</dbReference>
<dbReference type="SUPFAM" id="SSF52402">
    <property type="entry name" value="Adenine nucleotide alpha hydrolases-like"/>
    <property type="match status" value="2"/>
</dbReference>
<dbReference type="Gene3D" id="3.40.50.620">
    <property type="entry name" value="HUPs"/>
    <property type="match status" value="2"/>
</dbReference>
<sequence>MGDKRDGVVLVGTDGSAVAANAVRWAAGEAARRGSRLRVLRAWDPWAPWPTREPPARDAAGRERDLVLRAAAAMVAGRGLPVETELLDGPAIPALRAAADLGDVLVLGHRGAGRVSEFLLLGTTSLGVAGHTARPVVLVRGHDTGARGAVVVGLSPGRQGEAEELAYGFAAADRAGTVLRVVRARPPRDDDGAADPLEVLEGLLAPWRERYPLVRAVPVLHFEEPQSALLEESRSADLLVIGPGRRTDMRPYLGSVSGAVLHHADCPVAVVTH</sequence>
<name>A0A3N1D579_9ACTN</name>
<proteinExistence type="inferred from homology"/>
<dbReference type="InterPro" id="IPR006016">
    <property type="entry name" value="UspA"/>
</dbReference>
<feature type="domain" description="UspA" evidence="2">
    <location>
        <begin position="9"/>
        <end position="140"/>
    </location>
</feature>
<dbReference type="InterPro" id="IPR006015">
    <property type="entry name" value="Universal_stress_UspA"/>
</dbReference>
<evidence type="ECO:0000313" key="3">
    <source>
        <dbReference type="EMBL" id="ROO88703.1"/>
    </source>
</evidence>
<dbReference type="Proteomes" id="UP000272400">
    <property type="component" value="Unassembled WGS sequence"/>
</dbReference>
<accession>A0A3N1D579</accession>
<gene>
    <name evidence="3" type="ORF">EDD29_6378</name>
</gene>
<keyword evidence="4" id="KW-1185">Reference proteome</keyword>
<evidence type="ECO:0000256" key="1">
    <source>
        <dbReference type="ARBA" id="ARBA00008791"/>
    </source>
</evidence>
<reference evidence="3 4" key="1">
    <citation type="submission" date="2018-11" db="EMBL/GenBank/DDBJ databases">
        <title>Sequencing the genomes of 1000 actinobacteria strains.</title>
        <authorList>
            <person name="Klenk H.-P."/>
        </authorList>
    </citation>
    <scope>NUCLEOTIDE SEQUENCE [LARGE SCALE GENOMIC DNA]</scope>
    <source>
        <strain evidence="3 4">DSM 44254</strain>
    </source>
</reference>
<dbReference type="Pfam" id="PF00582">
    <property type="entry name" value="Usp"/>
    <property type="match status" value="2"/>
</dbReference>
<protein>
    <submittedName>
        <fullName evidence="3">Nucleotide-binding universal stress UspA family protein</fullName>
    </submittedName>
</protein>
<feature type="domain" description="UspA" evidence="2">
    <location>
        <begin position="161"/>
        <end position="271"/>
    </location>
</feature>
<dbReference type="PANTHER" id="PTHR46268:SF6">
    <property type="entry name" value="UNIVERSAL STRESS PROTEIN UP12"/>
    <property type="match status" value="1"/>
</dbReference>
<comment type="caution">
    <text evidence="3">The sequence shown here is derived from an EMBL/GenBank/DDBJ whole genome shotgun (WGS) entry which is preliminary data.</text>
</comment>
<comment type="similarity">
    <text evidence="1">Belongs to the universal stress protein A family.</text>
</comment>
<evidence type="ECO:0000313" key="4">
    <source>
        <dbReference type="Proteomes" id="UP000272400"/>
    </source>
</evidence>
<dbReference type="AlphaFoldDB" id="A0A3N1D579"/>
<dbReference type="InterPro" id="IPR014729">
    <property type="entry name" value="Rossmann-like_a/b/a_fold"/>
</dbReference>
<dbReference type="PANTHER" id="PTHR46268">
    <property type="entry name" value="STRESS RESPONSE PROTEIN NHAX"/>
    <property type="match status" value="1"/>
</dbReference>
<evidence type="ECO:0000259" key="2">
    <source>
        <dbReference type="Pfam" id="PF00582"/>
    </source>
</evidence>
<dbReference type="PRINTS" id="PR01438">
    <property type="entry name" value="UNVRSLSTRESS"/>
</dbReference>